<protein>
    <recommendedName>
        <fullName evidence="10">Fluoride-specific ion channel FluC</fullName>
    </recommendedName>
</protein>
<feature type="transmembrane region" description="Helical" evidence="10">
    <location>
        <begin position="81"/>
        <end position="101"/>
    </location>
</feature>
<evidence type="ECO:0000256" key="9">
    <source>
        <dbReference type="ARBA" id="ARBA00049940"/>
    </source>
</evidence>
<name>A0A1H3R5S0_9ACTN</name>
<evidence type="ECO:0000313" key="12">
    <source>
        <dbReference type="Proteomes" id="UP000199632"/>
    </source>
</evidence>
<feature type="transmembrane region" description="Helical" evidence="10">
    <location>
        <begin position="113"/>
        <end position="135"/>
    </location>
</feature>
<evidence type="ECO:0000256" key="8">
    <source>
        <dbReference type="ARBA" id="ARBA00035585"/>
    </source>
</evidence>
<dbReference type="EMBL" id="FNQB01000002">
    <property type="protein sequence ID" value="SDZ21027.1"/>
    <property type="molecule type" value="Genomic_DNA"/>
</dbReference>
<dbReference type="STRING" id="137265.SAMN05421684_3498"/>
<evidence type="ECO:0000256" key="6">
    <source>
        <dbReference type="ARBA" id="ARBA00023303"/>
    </source>
</evidence>
<keyword evidence="5 10" id="KW-0472">Membrane</keyword>
<dbReference type="RefSeq" id="WP_204082756.1">
    <property type="nucleotide sequence ID" value="NZ_BOND01000008.1"/>
</dbReference>
<dbReference type="GO" id="GO:0062054">
    <property type="term" value="F:fluoride channel activity"/>
    <property type="evidence" value="ECO:0007669"/>
    <property type="project" value="UniProtKB-UniRule"/>
</dbReference>
<comment type="subcellular location">
    <subcellularLocation>
        <location evidence="1 10">Cell membrane</location>
        <topology evidence="1 10">Multi-pass membrane protein</topology>
    </subcellularLocation>
</comment>
<evidence type="ECO:0000256" key="7">
    <source>
        <dbReference type="ARBA" id="ARBA00035120"/>
    </source>
</evidence>
<comment type="activity regulation">
    <text evidence="10">Na(+) is not transported, but it plays an essential structural role and its presence is essential for fluoride channel function.</text>
</comment>
<dbReference type="Pfam" id="PF02537">
    <property type="entry name" value="CRCB"/>
    <property type="match status" value="1"/>
</dbReference>
<proteinExistence type="inferred from homology"/>
<dbReference type="GO" id="GO:0005886">
    <property type="term" value="C:plasma membrane"/>
    <property type="evidence" value="ECO:0007669"/>
    <property type="project" value="UniProtKB-SubCell"/>
</dbReference>
<gene>
    <name evidence="10" type="primary">fluC</name>
    <name evidence="10" type="synonym">crcB</name>
    <name evidence="11" type="ORF">SAMN05421684_3498</name>
</gene>
<dbReference type="HAMAP" id="MF_00454">
    <property type="entry name" value="FluC"/>
    <property type="match status" value="1"/>
</dbReference>
<keyword evidence="10" id="KW-0479">Metal-binding</keyword>
<keyword evidence="12" id="KW-1185">Reference proteome</keyword>
<comment type="similarity">
    <text evidence="7 10">Belongs to the fluoride channel Fluc/FEX (TC 1.A.43) family.</text>
</comment>
<keyword evidence="2 10" id="KW-1003">Cell membrane</keyword>
<dbReference type="GO" id="GO:0046872">
    <property type="term" value="F:metal ion binding"/>
    <property type="evidence" value="ECO:0007669"/>
    <property type="project" value="UniProtKB-KW"/>
</dbReference>
<feature type="transmembrane region" description="Helical" evidence="10">
    <location>
        <begin position="48"/>
        <end position="69"/>
    </location>
</feature>
<evidence type="ECO:0000256" key="2">
    <source>
        <dbReference type="ARBA" id="ARBA00022475"/>
    </source>
</evidence>
<accession>A0A1H3R5S0</accession>
<keyword evidence="10" id="KW-0915">Sodium</keyword>
<evidence type="ECO:0000256" key="5">
    <source>
        <dbReference type="ARBA" id="ARBA00023136"/>
    </source>
</evidence>
<sequence length="144" mass="15091">MRFVMPGPAERARPPWSALAVVSAGGVLGALARYGIGHAWPTPASGFPWATFVINVTGCLLMGALMMLVHDVFTRHHLLQPFLGVGVLGGYTTFSTYSVEIRGLIAAGATGTAVLYLFATLAAALVAVFAGMAAVRAVRRWMAS</sequence>
<evidence type="ECO:0000313" key="11">
    <source>
        <dbReference type="EMBL" id="SDZ21027.1"/>
    </source>
</evidence>
<dbReference type="InterPro" id="IPR003691">
    <property type="entry name" value="FluC"/>
</dbReference>
<reference evidence="12" key="1">
    <citation type="submission" date="2016-10" db="EMBL/GenBank/DDBJ databases">
        <authorList>
            <person name="Varghese N."/>
            <person name="Submissions S."/>
        </authorList>
    </citation>
    <scope>NUCLEOTIDE SEQUENCE [LARGE SCALE GENOMIC DNA]</scope>
    <source>
        <strain evidence="12">DSM 44718</strain>
    </source>
</reference>
<dbReference type="PANTHER" id="PTHR28259">
    <property type="entry name" value="FLUORIDE EXPORT PROTEIN 1-RELATED"/>
    <property type="match status" value="1"/>
</dbReference>
<evidence type="ECO:0000256" key="10">
    <source>
        <dbReference type="HAMAP-Rule" id="MF_00454"/>
    </source>
</evidence>
<evidence type="ECO:0000256" key="1">
    <source>
        <dbReference type="ARBA" id="ARBA00004651"/>
    </source>
</evidence>
<evidence type="ECO:0000256" key="3">
    <source>
        <dbReference type="ARBA" id="ARBA00022692"/>
    </source>
</evidence>
<feature type="binding site" evidence="10">
    <location>
        <position position="89"/>
    </location>
    <ligand>
        <name>Na(+)</name>
        <dbReference type="ChEBI" id="CHEBI:29101"/>
        <note>structural</note>
    </ligand>
</feature>
<organism evidence="11 12">
    <name type="scientific">Asanoa ishikariensis</name>
    <dbReference type="NCBI Taxonomy" id="137265"/>
    <lineage>
        <taxon>Bacteria</taxon>
        <taxon>Bacillati</taxon>
        <taxon>Actinomycetota</taxon>
        <taxon>Actinomycetes</taxon>
        <taxon>Micromonosporales</taxon>
        <taxon>Micromonosporaceae</taxon>
        <taxon>Asanoa</taxon>
    </lineage>
</organism>
<feature type="binding site" evidence="10">
    <location>
        <position position="92"/>
    </location>
    <ligand>
        <name>Na(+)</name>
        <dbReference type="ChEBI" id="CHEBI:29101"/>
        <note>structural</note>
    </ligand>
</feature>
<comment type="function">
    <text evidence="9 10">Fluoride-specific ion channel. Important for reducing fluoride concentration in the cell, thus reducing its toxicity.</text>
</comment>
<dbReference type="PANTHER" id="PTHR28259:SF1">
    <property type="entry name" value="FLUORIDE EXPORT PROTEIN 1-RELATED"/>
    <property type="match status" value="1"/>
</dbReference>
<dbReference type="Proteomes" id="UP000199632">
    <property type="component" value="Unassembled WGS sequence"/>
</dbReference>
<keyword evidence="6 10" id="KW-0407">Ion channel</keyword>
<keyword evidence="3 10" id="KW-0812">Transmembrane</keyword>
<keyword evidence="10" id="KW-0813">Transport</keyword>
<keyword evidence="10" id="KW-0406">Ion transport</keyword>
<keyword evidence="4 10" id="KW-1133">Transmembrane helix</keyword>
<evidence type="ECO:0000256" key="4">
    <source>
        <dbReference type="ARBA" id="ARBA00022989"/>
    </source>
</evidence>
<dbReference type="AlphaFoldDB" id="A0A1H3R5S0"/>
<comment type="catalytic activity">
    <reaction evidence="8">
        <text>fluoride(in) = fluoride(out)</text>
        <dbReference type="Rhea" id="RHEA:76159"/>
        <dbReference type="ChEBI" id="CHEBI:17051"/>
    </reaction>
    <physiologicalReaction direction="left-to-right" evidence="8">
        <dbReference type="Rhea" id="RHEA:76160"/>
    </physiologicalReaction>
</comment>
<dbReference type="GO" id="GO:0140114">
    <property type="term" value="P:cellular detoxification of fluoride"/>
    <property type="evidence" value="ECO:0007669"/>
    <property type="project" value="UniProtKB-UniRule"/>
</dbReference>